<dbReference type="GeneID" id="39981347"/>
<name>A0A1X0P8H3_9TRYP</name>
<evidence type="ECO:0000313" key="3">
    <source>
        <dbReference type="Proteomes" id="UP000192257"/>
    </source>
</evidence>
<dbReference type="OrthoDB" id="272931at2759"/>
<accession>A0A1X0P8H3</accession>
<dbReference type="InterPro" id="IPR035979">
    <property type="entry name" value="RBD_domain_sf"/>
</dbReference>
<feature type="region of interest" description="Disordered" evidence="1">
    <location>
        <begin position="177"/>
        <end position="273"/>
    </location>
</feature>
<organism evidence="2 3">
    <name type="scientific">Trypanosoma theileri</name>
    <dbReference type="NCBI Taxonomy" id="67003"/>
    <lineage>
        <taxon>Eukaryota</taxon>
        <taxon>Discoba</taxon>
        <taxon>Euglenozoa</taxon>
        <taxon>Kinetoplastea</taxon>
        <taxon>Metakinetoplastina</taxon>
        <taxon>Trypanosomatida</taxon>
        <taxon>Trypanosomatidae</taxon>
        <taxon>Trypanosoma</taxon>
    </lineage>
</organism>
<feature type="compositionally biased region" description="Basic and acidic residues" evidence="1">
    <location>
        <begin position="198"/>
        <end position="207"/>
    </location>
</feature>
<dbReference type="VEuPathDB" id="TriTrypDB:TM35_000022490"/>
<evidence type="ECO:0000256" key="1">
    <source>
        <dbReference type="SAM" id="MobiDB-lite"/>
    </source>
</evidence>
<sequence length="285" mass="31913">MDPSKRICLKNIPPDCTKREIAEFIRNRTGAQPHSIDLGLDADGRPRRYAHFSAEGARNIVPVLSGATWRDCTITALPARPHYTHRLAEARRRQQQAEQEAEEAREAHWRHCTEKWLAKTGGVLPAGRGPKSFYATRQRYAAVAAEIARKLREEHRSKHYTQNGEAAGKNYHYAQQGREEAGEGGGMALSTTENVEGNEERRPRMGENTKSNQHYKHPRSKGAFSSAKGAKKPRTESTNKNTTTTTNNTTAEKKKEPEKPPAPSKEERKLSGLQAKLAALRAKMK</sequence>
<evidence type="ECO:0008006" key="4">
    <source>
        <dbReference type="Google" id="ProtNLM"/>
    </source>
</evidence>
<dbReference type="GO" id="GO:0003676">
    <property type="term" value="F:nucleic acid binding"/>
    <property type="evidence" value="ECO:0007669"/>
    <property type="project" value="InterPro"/>
</dbReference>
<feature type="compositionally biased region" description="Basic and acidic residues" evidence="1">
    <location>
        <begin position="251"/>
        <end position="270"/>
    </location>
</feature>
<dbReference type="CDD" id="cd00590">
    <property type="entry name" value="RRM_SF"/>
    <property type="match status" value="1"/>
</dbReference>
<dbReference type="EMBL" id="NBCO01000002">
    <property type="protein sequence ID" value="ORC92923.1"/>
    <property type="molecule type" value="Genomic_DNA"/>
</dbReference>
<dbReference type="RefSeq" id="XP_028886989.1">
    <property type="nucleotide sequence ID" value="XM_029021567.1"/>
</dbReference>
<protein>
    <recommendedName>
        <fullName evidence="4">RRM domain-containing protein</fullName>
    </recommendedName>
</protein>
<dbReference type="AlphaFoldDB" id="A0A1X0P8H3"/>
<proteinExistence type="predicted"/>
<reference evidence="2 3" key="1">
    <citation type="submission" date="2017-03" db="EMBL/GenBank/DDBJ databases">
        <title>An alternative strategy for trypanosome survival in the mammalian bloodstream revealed through genome and transcriptome analysis of the ubiquitous bovine parasite Trypanosoma (Megatrypanum) theileri.</title>
        <authorList>
            <person name="Kelly S."/>
            <person name="Ivens A."/>
            <person name="Mott A."/>
            <person name="O'Neill E."/>
            <person name="Emms D."/>
            <person name="Macleod O."/>
            <person name="Voorheis P."/>
            <person name="Matthews J."/>
            <person name="Matthews K."/>
            <person name="Carrington M."/>
        </authorList>
    </citation>
    <scope>NUCLEOTIDE SEQUENCE [LARGE SCALE GENOMIC DNA]</scope>
    <source>
        <strain evidence="2">Edinburgh</strain>
    </source>
</reference>
<keyword evidence="3" id="KW-1185">Reference proteome</keyword>
<evidence type="ECO:0000313" key="2">
    <source>
        <dbReference type="EMBL" id="ORC92923.1"/>
    </source>
</evidence>
<feature type="compositionally biased region" description="Low complexity" evidence="1">
    <location>
        <begin position="236"/>
        <end position="250"/>
    </location>
</feature>
<dbReference type="SUPFAM" id="SSF54928">
    <property type="entry name" value="RNA-binding domain, RBD"/>
    <property type="match status" value="1"/>
</dbReference>
<comment type="caution">
    <text evidence="2">The sequence shown here is derived from an EMBL/GenBank/DDBJ whole genome shotgun (WGS) entry which is preliminary data.</text>
</comment>
<gene>
    <name evidence="2" type="ORF">TM35_000022490</name>
</gene>
<dbReference type="Proteomes" id="UP000192257">
    <property type="component" value="Unassembled WGS sequence"/>
</dbReference>